<keyword evidence="3 7" id="KW-0489">Methyltransferase</keyword>
<dbReference type="InterPro" id="IPR020596">
    <property type="entry name" value="rRNA_Ade_Mease_Trfase_CS"/>
</dbReference>
<gene>
    <name evidence="9" type="ORF">A2W41_01585</name>
</gene>
<dbReference type="InterPro" id="IPR011530">
    <property type="entry name" value="rRNA_adenine_dimethylase"/>
</dbReference>
<dbReference type="AlphaFoldDB" id="A0A1G2FWT5"/>
<dbReference type="NCBIfam" id="TIGR00755">
    <property type="entry name" value="ksgA"/>
    <property type="match status" value="1"/>
</dbReference>
<evidence type="ECO:0000256" key="5">
    <source>
        <dbReference type="ARBA" id="ARBA00022691"/>
    </source>
</evidence>
<sequence length="282" mass="31771">MSVKKHKHSAHRLNPNIFMGQHFLTAPAVLRNIIAAAKLTKKDTVIEIGPGKGILTEALMGRVKKVIAIEKDKRLVAYLKDAFKNEKNVDIIEGDILEIASHPHSVIHPALQETYKIVANLPYYITSRFLRVFLSPKTFAPPISMTLLVQKEVAERIVLRHRGKEKMSLLGLSVGAYGSPNIIASVKPSAFKPAPKVHSAILSIEHISDAFFKKHRIDPQIFFFIAKQAFSKKRKMLKSSLGIKNPAYCKKRPEELSLDEWAILTREILHNEQKTNNTPDFS</sequence>
<keyword evidence="1" id="KW-0963">Cytoplasm</keyword>
<evidence type="ECO:0000313" key="10">
    <source>
        <dbReference type="Proteomes" id="UP000176700"/>
    </source>
</evidence>
<name>A0A1G2FWT5_9BACT</name>
<feature type="binding site" evidence="7">
    <location>
        <position position="22"/>
    </location>
    <ligand>
        <name>S-adenosyl-L-methionine</name>
        <dbReference type="ChEBI" id="CHEBI:59789"/>
    </ligand>
</feature>
<keyword evidence="5 7" id="KW-0949">S-adenosyl-L-methionine</keyword>
<organism evidence="9 10">
    <name type="scientific">Candidatus Ryanbacteria bacterium RIFCSPHIGHO2_01_45_13</name>
    <dbReference type="NCBI Taxonomy" id="1802112"/>
    <lineage>
        <taxon>Bacteria</taxon>
        <taxon>Candidatus Ryaniibacteriota</taxon>
    </lineage>
</organism>
<evidence type="ECO:0000256" key="7">
    <source>
        <dbReference type="PROSITE-ProRule" id="PRU01026"/>
    </source>
</evidence>
<dbReference type="PANTHER" id="PTHR11727:SF7">
    <property type="entry name" value="DIMETHYLADENOSINE TRANSFERASE-RELATED"/>
    <property type="match status" value="1"/>
</dbReference>
<evidence type="ECO:0000256" key="3">
    <source>
        <dbReference type="ARBA" id="ARBA00022603"/>
    </source>
</evidence>
<evidence type="ECO:0000313" key="9">
    <source>
        <dbReference type="EMBL" id="OGZ42544.1"/>
    </source>
</evidence>
<proteinExistence type="inferred from homology"/>
<dbReference type="Gene3D" id="3.40.50.150">
    <property type="entry name" value="Vaccinia Virus protein VP39"/>
    <property type="match status" value="1"/>
</dbReference>
<dbReference type="CDD" id="cd02440">
    <property type="entry name" value="AdoMet_MTases"/>
    <property type="match status" value="1"/>
</dbReference>
<dbReference type="SUPFAM" id="SSF53335">
    <property type="entry name" value="S-adenosyl-L-methionine-dependent methyltransferases"/>
    <property type="match status" value="1"/>
</dbReference>
<protein>
    <submittedName>
        <fullName evidence="9">Ribosomal RNA small subunit methyltransferase A</fullName>
    </submittedName>
</protein>
<dbReference type="EMBL" id="MHNI01000016">
    <property type="protein sequence ID" value="OGZ42544.1"/>
    <property type="molecule type" value="Genomic_DNA"/>
</dbReference>
<feature type="domain" description="Ribosomal RNA adenine methylase transferase N-terminal" evidence="8">
    <location>
        <begin position="29"/>
        <end position="208"/>
    </location>
</feature>
<dbReference type="Proteomes" id="UP000176700">
    <property type="component" value="Unassembled WGS sequence"/>
</dbReference>
<feature type="binding site" evidence="7">
    <location>
        <position position="95"/>
    </location>
    <ligand>
        <name>S-adenosyl-L-methionine</name>
        <dbReference type="ChEBI" id="CHEBI:59789"/>
    </ligand>
</feature>
<comment type="caution">
    <text evidence="9">The sequence shown here is derived from an EMBL/GenBank/DDBJ whole genome shotgun (WGS) entry which is preliminary data.</text>
</comment>
<accession>A0A1G2FWT5</accession>
<feature type="binding site" evidence="7">
    <location>
        <position position="49"/>
    </location>
    <ligand>
        <name>S-adenosyl-L-methionine</name>
        <dbReference type="ChEBI" id="CHEBI:59789"/>
    </ligand>
</feature>
<dbReference type="InterPro" id="IPR001737">
    <property type="entry name" value="KsgA/Erm"/>
</dbReference>
<feature type="binding site" evidence="7">
    <location>
        <position position="70"/>
    </location>
    <ligand>
        <name>S-adenosyl-L-methionine</name>
        <dbReference type="ChEBI" id="CHEBI:59789"/>
    </ligand>
</feature>
<dbReference type="GO" id="GO:0000179">
    <property type="term" value="F:rRNA (adenine-N6,N6-)-dimethyltransferase activity"/>
    <property type="evidence" value="ECO:0007669"/>
    <property type="project" value="UniProtKB-UniRule"/>
</dbReference>
<keyword evidence="4 7" id="KW-0808">Transferase</keyword>
<dbReference type="Pfam" id="PF00398">
    <property type="entry name" value="RrnaAD"/>
    <property type="match status" value="1"/>
</dbReference>
<dbReference type="Gene3D" id="1.10.8.100">
    <property type="entry name" value="Ribosomal RNA adenine dimethylase-like, domain 2"/>
    <property type="match status" value="1"/>
</dbReference>
<evidence type="ECO:0000259" key="8">
    <source>
        <dbReference type="SMART" id="SM00650"/>
    </source>
</evidence>
<dbReference type="InterPro" id="IPR029063">
    <property type="entry name" value="SAM-dependent_MTases_sf"/>
</dbReference>
<evidence type="ECO:0000256" key="4">
    <source>
        <dbReference type="ARBA" id="ARBA00022679"/>
    </source>
</evidence>
<keyword evidence="6 7" id="KW-0694">RNA-binding</keyword>
<evidence type="ECO:0000256" key="2">
    <source>
        <dbReference type="ARBA" id="ARBA00022552"/>
    </source>
</evidence>
<keyword evidence="2" id="KW-0698">rRNA processing</keyword>
<dbReference type="InterPro" id="IPR020598">
    <property type="entry name" value="rRNA_Ade_methylase_Trfase_N"/>
</dbReference>
<dbReference type="PANTHER" id="PTHR11727">
    <property type="entry name" value="DIMETHYLADENOSINE TRANSFERASE"/>
    <property type="match status" value="1"/>
</dbReference>
<evidence type="ECO:0000256" key="1">
    <source>
        <dbReference type="ARBA" id="ARBA00022490"/>
    </source>
</evidence>
<feature type="binding site" evidence="7">
    <location>
        <position position="24"/>
    </location>
    <ligand>
        <name>S-adenosyl-L-methionine</name>
        <dbReference type="ChEBI" id="CHEBI:59789"/>
    </ligand>
</feature>
<dbReference type="GO" id="GO:0005829">
    <property type="term" value="C:cytosol"/>
    <property type="evidence" value="ECO:0007669"/>
    <property type="project" value="TreeGrafter"/>
</dbReference>
<dbReference type="InterPro" id="IPR023165">
    <property type="entry name" value="rRNA_Ade_diMease-like_C"/>
</dbReference>
<dbReference type="SMART" id="SM00650">
    <property type="entry name" value="rADc"/>
    <property type="match status" value="1"/>
</dbReference>
<evidence type="ECO:0000256" key="6">
    <source>
        <dbReference type="ARBA" id="ARBA00022884"/>
    </source>
</evidence>
<dbReference type="PROSITE" id="PS51689">
    <property type="entry name" value="SAM_RNA_A_N6_MT"/>
    <property type="match status" value="1"/>
</dbReference>
<dbReference type="GO" id="GO:0003723">
    <property type="term" value="F:RNA binding"/>
    <property type="evidence" value="ECO:0007669"/>
    <property type="project" value="UniProtKB-UniRule"/>
</dbReference>
<feature type="binding site" evidence="7">
    <location>
        <position position="120"/>
    </location>
    <ligand>
        <name>S-adenosyl-L-methionine</name>
        <dbReference type="ChEBI" id="CHEBI:59789"/>
    </ligand>
</feature>
<comment type="similarity">
    <text evidence="7">Belongs to the class I-like SAM-binding methyltransferase superfamily. rRNA adenine N(6)-methyltransferase family.</text>
</comment>
<reference evidence="9 10" key="1">
    <citation type="journal article" date="2016" name="Nat. Commun.">
        <title>Thousands of microbial genomes shed light on interconnected biogeochemical processes in an aquifer system.</title>
        <authorList>
            <person name="Anantharaman K."/>
            <person name="Brown C.T."/>
            <person name="Hug L.A."/>
            <person name="Sharon I."/>
            <person name="Castelle C.J."/>
            <person name="Probst A.J."/>
            <person name="Thomas B.C."/>
            <person name="Singh A."/>
            <person name="Wilkins M.J."/>
            <person name="Karaoz U."/>
            <person name="Brodie E.L."/>
            <person name="Williams K.H."/>
            <person name="Hubbard S.S."/>
            <person name="Banfield J.F."/>
        </authorList>
    </citation>
    <scope>NUCLEOTIDE SEQUENCE [LARGE SCALE GENOMIC DNA]</scope>
</reference>
<dbReference type="PROSITE" id="PS01131">
    <property type="entry name" value="RRNA_A_DIMETH"/>
    <property type="match status" value="1"/>
</dbReference>